<keyword evidence="1" id="KW-0732">Signal</keyword>
<dbReference type="Proteomes" id="UP001622594">
    <property type="component" value="Chromosome"/>
</dbReference>
<proteinExistence type="predicted"/>
<protein>
    <recommendedName>
        <fullName evidence="4">DUF3558 domain-containing protein</fullName>
    </recommendedName>
</protein>
<feature type="signal peptide" evidence="1">
    <location>
        <begin position="1"/>
        <end position="29"/>
    </location>
</feature>
<name>A0ABZ1LDW2_9ACTN</name>
<sequence length="229" mass="23269">MNIRDARGVRIGAAVAVAALLAGCSGGTADGEGTKGPEGLTAAEACGGFASAAPVTAALEAVVGTEHFEDDLSKPDKAIERLRDDAAAPWADSYRPQPVRYCGLRAVEGGRKDLRIEVSAAGKGPYLGPALAKSVTSYATGLEAFTSSGLGRLYFTCRLDAPARSLVVEAVVRGPADVPQTDLQHRARLITVANAAARQVSAKLGCEGDGLATGVPKTVPAPASAQSAQ</sequence>
<keyword evidence="3" id="KW-1185">Reference proteome</keyword>
<reference evidence="2 3" key="1">
    <citation type="submission" date="2022-10" db="EMBL/GenBank/DDBJ databases">
        <title>The complete genomes of actinobacterial strains from the NBC collection.</title>
        <authorList>
            <person name="Joergensen T.S."/>
            <person name="Alvarez Arevalo M."/>
            <person name="Sterndorff E.B."/>
            <person name="Faurdal D."/>
            <person name="Vuksanovic O."/>
            <person name="Mourched A.-S."/>
            <person name="Charusanti P."/>
            <person name="Shaw S."/>
            <person name="Blin K."/>
            <person name="Weber T."/>
        </authorList>
    </citation>
    <scope>NUCLEOTIDE SEQUENCE [LARGE SCALE GENOMIC DNA]</scope>
    <source>
        <strain evidence="2 3">NBC_00123</strain>
    </source>
</reference>
<evidence type="ECO:0000313" key="3">
    <source>
        <dbReference type="Proteomes" id="UP001622594"/>
    </source>
</evidence>
<evidence type="ECO:0008006" key="4">
    <source>
        <dbReference type="Google" id="ProtNLM"/>
    </source>
</evidence>
<dbReference type="RefSeq" id="WP_327162303.1">
    <property type="nucleotide sequence ID" value="NZ_CP108062.1"/>
</dbReference>
<feature type="chain" id="PRO_5047353211" description="DUF3558 domain-containing protein" evidence="1">
    <location>
        <begin position="30"/>
        <end position="229"/>
    </location>
</feature>
<accession>A0ABZ1LDW2</accession>
<dbReference type="EMBL" id="CP108188">
    <property type="protein sequence ID" value="WTR72200.1"/>
    <property type="molecule type" value="Genomic_DNA"/>
</dbReference>
<gene>
    <name evidence="2" type="ORF">OG814_24420</name>
</gene>
<evidence type="ECO:0000313" key="2">
    <source>
        <dbReference type="EMBL" id="WTR72200.1"/>
    </source>
</evidence>
<evidence type="ECO:0000256" key="1">
    <source>
        <dbReference type="SAM" id="SignalP"/>
    </source>
</evidence>
<organism evidence="2 3">
    <name type="scientific">Streptomyces zaomyceticus</name>
    <dbReference type="NCBI Taxonomy" id="68286"/>
    <lineage>
        <taxon>Bacteria</taxon>
        <taxon>Bacillati</taxon>
        <taxon>Actinomycetota</taxon>
        <taxon>Actinomycetes</taxon>
        <taxon>Kitasatosporales</taxon>
        <taxon>Streptomycetaceae</taxon>
        <taxon>Streptomyces</taxon>
    </lineage>
</organism>
<dbReference type="PROSITE" id="PS51257">
    <property type="entry name" value="PROKAR_LIPOPROTEIN"/>
    <property type="match status" value="1"/>
</dbReference>